<sequence>MANNLVEFDGGNGVRGIGDGDLCVSGDVLLEESQNLVGADEDLDASFSSLASNNDEVVLAFDSMKCDSSRVVAGVLDSLDCFCVEECFVPNEEGREDTAESQDRHSQILHKYFYSCFDCHKHSTVVIHDE</sequence>
<comment type="caution">
    <text evidence="1">The sequence shown here is derived from an EMBL/GenBank/DDBJ whole genome shotgun (WGS) entry which is preliminary data.</text>
</comment>
<protein>
    <submittedName>
        <fullName evidence="1">Uncharacterized protein</fullName>
    </submittedName>
</protein>
<dbReference type="Proteomes" id="UP001055879">
    <property type="component" value="Linkage Group LG08"/>
</dbReference>
<accession>A0ACB9ABQ2</accession>
<organism evidence="1 2">
    <name type="scientific">Arctium lappa</name>
    <name type="common">Greater burdock</name>
    <name type="synonym">Lappa major</name>
    <dbReference type="NCBI Taxonomy" id="4217"/>
    <lineage>
        <taxon>Eukaryota</taxon>
        <taxon>Viridiplantae</taxon>
        <taxon>Streptophyta</taxon>
        <taxon>Embryophyta</taxon>
        <taxon>Tracheophyta</taxon>
        <taxon>Spermatophyta</taxon>
        <taxon>Magnoliopsida</taxon>
        <taxon>eudicotyledons</taxon>
        <taxon>Gunneridae</taxon>
        <taxon>Pentapetalae</taxon>
        <taxon>asterids</taxon>
        <taxon>campanulids</taxon>
        <taxon>Asterales</taxon>
        <taxon>Asteraceae</taxon>
        <taxon>Carduoideae</taxon>
        <taxon>Cardueae</taxon>
        <taxon>Arctiinae</taxon>
        <taxon>Arctium</taxon>
    </lineage>
</organism>
<reference evidence="2" key="1">
    <citation type="journal article" date="2022" name="Mol. Ecol. Resour.">
        <title>The genomes of chicory, endive, great burdock and yacon provide insights into Asteraceae palaeo-polyploidization history and plant inulin production.</title>
        <authorList>
            <person name="Fan W."/>
            <person name="Wang S."/>
            <person name="Wang H."/>
            <person name="Wang A."/>
            <person name="Jiang F."/>
            <person name="Liu H."/>
            <person name="Zhao H."/>
            <person name="Xu D."/>
            <person name="Zhang Y."/>
        </authorList>
    </citation>
    <scope>NUCLEOTIDE SEQUENCE [LARGE SCALE GENOMIC DNA]</scope>
    <source>
        <strain evidence="2">cv. Niubang</strain>
    </source>
</reference>
<evidence type="ECO:0000313" key="1">
    <source>
        <dbReference type="EMBL" id="KAI3707277.1"/>
    </source>
</evidence>
<dbReference type="EMBL" id="CM042054">
    <property type="protein sequence ID" value="KAI3707277.1"/>
    <property type="molecule type" value="Genomic_DNA"/>
</dbReference>
<reference evidence="1 2" key="2">
    <citation type="journal article" date="2022" name="Mol. Ecol. Resour.">
        <title>The genomes of chicory, endive, great burdock and yacon provide insights into Asteraceae paleo-polyploidization history and plant inulin production.</title>
        <authorList>
            <person name="Fan W."/>
            <person name="Wang S."/>
            <person name="Wang H."/>
            <person name="Wang A."/>
            <person name="Jiang F."/>
            <person name="Liu H."/>
            <person name="Zhao H."/>
            <person name="Xu D."/>
            <person name="Zhang Y."/>
        </authorList>
    </citation>
    <scope>NUCLEOTIDE SEQUENCE [LARGE SCALE GENOMIC DNA]</scope>
    <source>
        <strain evidence="2">cv. Niubang</strain>
    </source>
</reference>
<evidence type="ECO:0000313" key="2">
    <source>
        <dbReference type="Proteomes" id="UP001055879"/>
    </source>
</evidence>
<gene>
    <name evidence="1" type="ORF">L6452_25652</name>
</gene>
<name>A0ACB9ABQ2_ARCLA</name>
<proteinExistence type="predicted"/>
<keyword evidence="2" id="KW-1185">Reference proteome</keyword>